<accession>A0A8X8WFM8</accession>
<evidence type="ECO:0000313" key="4">
    <source>
        <dbReference type="EMBL" id="KAG6394058.1"/>
    </source>
</evidence>
<evidence type="ECO:0000259" key="3">
    <source>
        <dbReference type="PROSITE" id="PS50108"/>
    </source>
</evidence>
<sequence length="335" mass="36831">MKGLYKGFKYTISQFFVVKERELEIGYPTDVKHVAHIGWDGSSGTAPSWMSEFKTRPDFAATSIGNSGSALSPWSSQESTVSKDSLPQSRGAFGSSVTRGLEIGGVVLENDYFGESMRQQSGSEMFRDMASSEKKKDKRKKSKSTSSTNSISGSSSRSAAKSSAKFIVGIGCILVLILWFALLKPKNPKITMQQVTLKHLSFGFDFEINVTLGMLVTVNNPNHASFRYENTTAFVSYRGSPVAEAPVQEDTIPARRSHDIRTDLFVDGDRVVANPGFMEDLAARRFNFTSSTTLHGRAKVLNLFKITATTYSTCVVYVDVDAQNATSVCNSKFKY</sequence>
<keyword evidence="2" id="KW-1133">Transmembrane helix</keyword>
<gene>
    <name evidence="4" type="ORF">SASPL_144637</name>
</gene>
<feature type="region of interest" description="Disordered" evidence="1">
    <location>
        <begin position="119"/>
        <end position="156"/>
    </location>
</feature>
<protein>
    <recommendedName>
        <fullName evidence="3">CRIB domain-containing protein</fullName>
    </recommendedName>
</protein>
<evidence type="ECO:0000313" key="5">
    <source>
        <dbReference type="Proteomes" id="UP000298416"/>
    </source>
</evidence>
<dbReference type="Pfam" id="PF03168">
    <property type="entry name" value="LEA_2"/>
    <property type="match status" value="1"/>
</dbReference>
<dbReference type="Pfam" id="PF00786">
    <property type="entry name" value="PBD"/>
    <property type="match status" value="1"/>
</dbReference>
<dbReference type="PANTHER" id="PTHR46325:SF20">
    <property type="entry name" value="CRIB DOMAIN-CONTAINING PROTEIN RIC10"/>
    <property type="match status" value="1"/>
</dbReference>
<dbReference type="SUPFAM" id="SSF117070">
    <property type="entry name" value="LEA14-like"/>
    <property type="match status" value="1"/>
</dbReference>
<dbReference type="PANTHER" id="PTHR46325">
    <property type="entry name" value="CRIB DOMAIN-CONTAINING PROTEIN RIC8"/>
    <property type="match status" value="1"/>
</dbReference>
<reference evidence="4" key="2">
    <citation type="submission" date="2020-08" db="EMBL/GenBank/DDBJ databases">
        <title>Plant Genome Project.</title>
        <authorList>
            <person name="Zhang R.-G."/>
        </authorList>
    </citation>
    <scope>NUCLEOTIDE SEQUENCE</scope>
    <source>
        <strain evidence="4">Huo1</strain>
        <tissue evidence="4">Leaf</tissue>
    </source>
</reference>
<proteinExistence type="predicted"/>
<dbReference type="EMBL" id="PNBA02000017">
    <property type="protein sequence ID" value="KAG6394058.1"/>
    <property type="molecule type" value="Genomic_DNA"/>
</dbReference>
<evidence type="ECO:0000256" key="2">
    <source>
        <dbReference type="SAM" id="Phobius"/>
    </source>
</evidence>
<name>A0A8X8WFM8_SALSN</name>
<feature type="compositionally biased region" description="Basic and acidic residues" evidence="1">
    <location>
        <begin position="125"/>
        <end position="135"/>
    </location>
</feature>
<organism evidence="4">
    <name type="scientific">Salvia splendens</name>
    <name type="common">Scarlet sage</name>
    <dbReference type="NCBI Taxonomy" id="180675"/>
    <lineage>
        <taxon>Eukaryota</taxon>
        <taxon>Viridiplantae</taxon>
        <taxon>Streptophyta</taxon>
        <taxon>Embryophyta</taxon>
        <taxon>Tracheophyta</taxon>
        <taxon>Spermatophyta</taxon>
        <taxon>Magnoliopsida</taxon>
        <taxon>eudicotyledons</taxon>
        <taxon>Gunneridae</taxon>
        <taxon>Pentapetalae</taxon>
        <taxon>asterids</taxon>
        <taxon>lamiids</taxon>
        <taxon>Lamiales</taxon>
        <taxon>Lamiaceae</taxon>
        <taxon>Nepetoideae</taxon>
        <taxon>Mentheae</taxon>
        <taxon>Salviinae</taxon>
        <taxon>Salvia</taxon>
        <taxon>Salvia subgen. Calosphace</taxon>
        <taxon>core Calosphace</taxon>
    </lineage>
</organism>
<feature type="region of interest" description="Disordered" evidence="1">
    <location>
        <begin position="69"/>
        <end position="89"/>
    </location>
</feature>
<dbReference type="InterPro" id="IPR000095">
    <property type="entry name" value="CRIB_dom"/>
</dbReference>
<dbReference type="PROSITE" id="PS50108">
    <property type="entry name" value="CRIB"/>
    <property type="match status" value="1"/>
</dbReference>
<comment type="caution">
    <text evidence="4">The sequence shown here is derived from an EMBL/GenBank/DDBJ whole genome shotgun (WGS) entry which is preliminary data.</text>
</comment>
<dbReference type="Gene3D" id="2.60.40.1820">
    <property type="match status" value="1"/>
</dbReference>
<feature type="transmembrane region" description="Helical" evidence="2">
    <location>
        <begin position="166"/>
        <end position="183"/>
    </location>
</feature>
<keyword evidence="5" id="KW-1185">Reference proteome</keyword>
<evidence type="ECO:0000256" key="1">
    <source>
        <dbReference type="SAM" id="MobiDB-lite"/>
    </source>
</evidence>
<keyword evidence="2" id="KW-0472">Membrane</keyword>
<dbReference type="InterPro" id="IPR004864">
    <property type="entry name" value="LEA_2"/>
</dbReference>
<dbReference type="Gene3D" id="3.90.810.10">
    <property type="entry name" value="CRIB domain"/>
    <property type="match status" value="1"/>
</dbReference>
<dbReference type="AlphaFoldDB" id="A0A8X8WFM8"/>
<dbReference type="SMART" id="SM00285">
    <property type="entry name" value="PBD"/>
    <property type="match status" value="1"/>
</dbReference>
<dbReference type="CDD" id="cd00132">
    <property type="entry name" value="CRIB"/>
    <property type="match status" value="1"/>
</dbReference>
<reference evidence="4" key="1">
    <citation type="submission" date="2018-01" db="EMBL/GenBank/DDBJ databases">
        <authorList>
            <person name="Mao J.F."/>
        </authorList>
    </citation>
    <scope>NUCLEOTIDE SEQUENCE</scope>
    <source>
        <strain evidence="4">Huo1</strain>
        <tissue evidence="4">Leaf</tissue>
    </source>
</reference>
<feature type="domain" description="CRIB" evidence="3">
    <location>
        <begin position="25"/>
        <end position="38"/>
    </location>
</feature>
<dbReference type="Proteomes" id="UP000298416">
    <property type="component" value="Unassembled WGS sequence"/>
</dbReference>
<dbReference type="InterPro" id="IPR036936">
    <property type="entry name" value="CRIB_dom_sf"/>
</dbReference>
<feature type="compositionally biased region" description="Low complexity" evidence="1">
    <location>
        <begin position="144"/>
        <end position="156"/>
    </location>
</feature>
<feature type="compositionally biased region" description="Polar residues" evidence="1">
    <location>
        <begin position="69"/>
        <end position="88"/>
    </location>
</feature>
<keyword evidence="2" id="KW-0812">Transmembrane</keyword>